<sequence length="149" mass="16122">MDHVQSPNWQCQKTPVATTKSWGTNGRKERRLRVVLTGDGPARGGGFSPVERTEKSAGDRSWPWNGSRSSTGPRWEVIVGDRASGKRGQVESLSRDLCSRDVSLSVSSRRPAAAAVAVDCGVRLSPDQPDWRAVATRPTQAPRTAVDPS</sequence>
<accession>A0A1E4SC98</accession>
<dbReference type="Proteomes" id="UP000094285">
    <property type="component" value="Unassembled WGS sequence"/>
</dbReference>
<dbReference type="EMBL" id="KV453916">
    <property type="protein sequence ID" value="ODV77125.1"/>
    <property type="molecule type" value="Genomic_DNA"/>
</dbReference>
<dbReference type="RefSeq" id="XP_020062247.1">
    <property type="nucleotide sequence ID" value="XM_020208469.1"/>
</dbReference>
<evidence type="ECO:0000313" key="3">
    <source>
        <dbReference type="Proteomes" id="UP000094285"/>
    </source>
</evidence>
<feature type="compositionally biased region" description="Polar residues" evidence="1">
    <location>
        <begin position="1"/>
        <end position="24"/>
    </location>
</feature>
<feature type="region of interest" description="Disordered" evidence="1">
    <location>
        <begin position="1"/>
        <end position="73"/>
    </location>
</feature>
<name>A0A1E4SC98_9ASCO</name>
<dbReference type="AlphaFoldDB" id="A0A1E4SC98"/>
<dbReference type="GeneID" id="30982606"/>
<feature type="region of interest" description="Disordered" evidence="1">
    <location>
        <begin position="125"/>
        <end position="149"/>
    </location>
</feature>
<evidence type="ECO:0000256" key="1">
    <source>
        <dbReference type="SAM" id="MobiDB-lite"/>
    </source>
</evidence>
<protein>
    <submittedName>
        <fullName evidence="2">Uncharacterized protein</fullName>
    </submittedName>
</protein>
<reference evidence="3" key="1">
    <citation type="submission" date="2016-05" db="EMBL/GenBank/DDBJ databases">
        <title>Comparative genomics of biotechnologically important yeasts.</title>
        <authorList>
            <consortium name="DOE Joint Genome Institute"/>
            <person name="Riley R."/>
            <person name="Haridas S."/>
            <person name="Wolfe K.H."/>
            <person name="Lopes M.R."/>
            <person name="Hittinger C.T."/>
            <person name="Goker M."/>
            <person name="Salamov A."/>
            <person name="Wisecaver J."/>
            <person name="Long T.M."/>
            <person name="Aerts A.L."/>
            <person name="Barry K."/>
            <person name="Choi C."/>
            <person name="Clum A."/>
            <person name="Coughlan A.Y."/>
            <person name="Deshpande S."/>
            <person name="Douglass A.P."/>
            <person name="Hanson S.J."/>
            <person name="Klenk H.-P."/>
            <person name="Labutti K."/>
            <person name="Lapidus A."/>
            <person name="Lindquist E."/>
            <person name="Lipzen A."/>
            <person name="Meier-Kolthoff J.P."/>
            <person name="Ohm R.A."/>
            <person name="Otillar R.P."/>
            <person name="Pangilinan J."/>
            <person name="Peng Y."/>
            <person name="Rokas A."/>
            <person name="Rosa C.A."/>
            <person name="Scheuner C."/>
            <person name="Sibirny A.A."/>
            <person name="Slot J.C."/>
            <person name="Stielow J.B."/>
            <person name="Sun H."/>
            <person name="Kurtzman C.P."/>
            <person name="Blackwell M."/>
            <person name="Grigoriev I.V."/>
            <person name="Jeffries T.W."/>
        </authorList>
    </citation>
    <scope>NUCLEOTIDE SEQUENCE [LARGE SCALE GENOMIC DNA]</scope>
    <source>
        <strain evidence="3">NRRL Y-17324</strain>
    </source>
</reference>
<gene>
    <name evidence="2" type="ORF">CANTADRAFT_327241</name>
</gene>
<evidence type="ECO:0000313" key="2">
    <source>
        <dbReference type="EMBL" id="ODV77125.1"/>
    </source>
</evidence>
<organism evidence="2 3">
    <name type="scientific">Suhomyces tanzawaensis NRRL Y-17324</name>
    <dbReference type="NCBI Taxonomy" id="984487"/>
    <lineage>
        <taxon>Eukaryota</taxon>
        <taxon>Fungi</taxon>
        <taxon>Dikarya</taxon>
        <taxon>Ascomycota</taxon>
        <taxon>Saccharomycotina</taxon>
        <taxon>Pichiomycetes</taxon>
        <taxon>Debaryomycetaceae</taxon>
        <taxon>Suhomyces</taxon>
    </lineage>
</organism>
<proteinExistence type="predicted"/>
<keyword evidence="3" id="KW-1185">Reference proteome</keyword>